<reference evidence="4" key="3">
    <citation type="submission" date="2023-06" db="EMBL/GenBank/DDBJ databases">
        <title>Pangenomics reveal diversification of enzyme families and niche specialization in globally abundant SAR202 bacteria.</title>
        <authorList>
            <person name="Saw J.H.W."/>
        </authorList>
    </citation>
    <scope>NUCLEOTIDE SEQUENCE [LARGE SCALE GENOMIC DNA]</scope>
    <source>
        <strain evidence="4">JH1073</strain>
    </source>
</reference>
<reference evidence="4 5" key="1">
    <citation type="submission" date="2019-11" db="EMBL/GenBank/DDBJ databases">
        <authorList>
            <person name="Cho J.-C."/>
        </authorList>
    </citation>
    <scope>NUCLEOTIDE SEQUENCE [LARGE SCALE GENOMIC DNA]</scope>
    <source>
        <strain evidence="3 4">JH1073</strain>
        <strain evidence="2 5">JH702</strain>
    </source>
</reference>
<dbReference type="InterPro" id="IPR001509">
    <property type="entry name" value="Epimerase_deHydtase"/>
</dbReference>
<dbReference type="RefSeq" id="WP_342822208.1">
    <property type="nucleotide sequence ID" value="NZ_CP046146.1"/>
</dbReference>
<feature type="domain" description="NAD-dependent epimerase/dehydratase" evidence="1">
    <location>
        <begin position="5"/>
        <end position="175"/>
    </location>
</feature>
<reference evidence="3" key="2">
    <citation type="journal article" date="2023" name="Nat. Commun.">
        <title>Cultivation of marine bacteria of the SAR202 clade.</title>
        <authorList>
            <person name="Lim Y."/>
            <person name="Seo J.H."/>
            <person name="Giovannoni S.J."/>
            <person name="Kang I."/>
            <person name="Cho J.C."/>
        </authorList>
    </citation>
    <scope>NUCLEOTIDE SEQUENCE</scope>
    <source>
        <strain evidence="3">JH1073</strain>
    </source>
</reference>
<evidence type="ECO:0000313" key="5">
    <source>
        <dbReference type="Proteomes" id="UP001321249"/>
    </source>
</evidence>
<dbReference type="Pfam" id="PF01370">
    <property type="entry name" value="Epimerase"/>
    <property type="match status" value="1"/>
</dbReference>
<dbReference type="Proteomes" id="UP001219901">
    <property type="component" value="Chromosome"/>
</dbReference>
<protein>
    <recommendedName>
        <fullName evidence="1">NAD-dependent epimerase/dehydratase domain-containing protein</fullName>
    </recommendedName>
</protein>
<dbReference type="InterPro" id="IPR036291">
    <property type="entry name" value="NAD(P)-bd_dom_sf"/>
</dbReference>
<evidence type="ECO:0000313" key="2">
    <source>
        <dbReference type="EMBL" id="MDG0866356.1"/>
    </source>
</evidence>
<dbReference type="AlphaFoldDB" id="A0AAJ6CU76"/>
<evidence type="ECO:0000313" key="3">
    <source>
        <dbReference type="EMBL" id="WFG38929.1"/>
    </source>
</evidence>
<organism evidence="3 4">
    <name type="scientific">Candidatus Lucifugimonas marina</name>
    <dbReference type="NCBI Taxonomy" id="3038979"/>
    <lineage>
        <taxon>Bacteria</taxon>
        <taxon>Bacillati</taxon>
        <taxon>Chloroflexota</taxon>
        <taxon>Dehalococcoidia</taxon>
        <taxon>SAR202 cluster</taxon>
        <taxon>Candidatus Lucifugimonadales</taxon>
        <taxon>Candidatus Lucifugimonadaceae</taxon>
        <taxon>Candidatus Lucifugimonas</taxon>
    </lineage>
</organism>
<keyword evidence="4" id="KW-1185">Reference proteome</keyword>
<gene>
    <name evidence="2" type="ORF">GKO46_04625</name>
    <name evidence="3" type="ORF">GKO48_04635</name>
</gene>
<dbReference type="Proteomes" id="UP001321249">
    <property type="component" value="Unassembled WGS sequence"/>
</dbReference>
<evidence type="ECO:0000259" key="1">
    <source>
        <dbReference type="Pfam" id="PF01370"/>
    </source>
</evidence>
<dbReference type="Gene3D" id="3.40.50.720">
    <property type="entry name" value="NAD(P)-binding Rossmann-like Domain"/>
    <property type="match status" value="1"/>
</dbReference>
<dbReference type="EMBL" id="WMBE01000001">
    <property type="protein sequence ID" value="MDG0866356.1"/>
    <property type="molecule type" value="Genomic_DNA"/>
</dbReference>
<dbReference type="EMBL" id="CP046147">
    <property type="protein sequence ID" value="WFG38929.1"/>
    <property type="molecule type" value="Genomic_DNA"/>
</dbReference>
<dbReference type="SUPFAM" id="SSF51735">
    <property type="entry name" value="NAD(P)-binding Rossmann-fold domains"/>
    <property type="match status" value="1"/>
</dbReference>
<sequence>MIDALLIGGKGMIGAGLRTYLPKLDSEYSVTTADLPGAPDAATDPAAHSKFIELDASVDDAELRKALEGRDLVVYLARKDPLSEMNAMTDRVFKAIMDVCPNAVVIGSSSVHATGAAYYGYTREENSPIANRRFDEVDPWPEPLSVMTEPCPTGDYGVEKAYVEAWCHRLGALGQSAVAARWGGINATNGKKDEISYFTVWCHQEDSARFVDACYKTARAGKLRPSAHYYVISNNTYNVFDIETTKREIGYDPQHDAESFYGDDDGAHSLRVD</sequence>
<evidence type="ECO:0000313" key="4">
    <source>
        <dbReference type="Proteomes" id="UP001219901"/>
    </source>
</evidence>
<name>A0AAJ6CU76_9CHLR</name>
<proteinExistence type="predicted"/>
<accession>A0AAJ6CU76</accession>